<dbReference type="RefSeq" id="WP_268049094.1">
    <property type="nucleotide sequence ID" value="NZ_JAPQES010000002.1"/>
</dbReference>
<evidence type="ECO:0000256" key="2">
    <source>
        <dbReference type="SAM" id="Coils"/>
    </source>
</evidence>
<feature type="transmembrane region" description="Helical" evidence="3">
    <location>
        <begin position="6"/>
        <end position="27"/>
    </location>
</feature>
<protein>
    <submittedName>
        <fullName evidence="4">DUF881 domain-containing protein</fullName>
    </submittedName>
</protein>
<evidence type="ECO:0000313" key="4">
    <source>
        <dbReference type="EMBL" id="MCY6370350.1"/>
    </source>
</evidence>
<gene>
    <name evidence="4" type="ORF">OXH55_06855</name>
</gene>
<keyword evidence="3" id="KW-0812">Transmembrane</keyword>
<evidence type="ECO:0000256" key="3">
    <source>
        <dbReference type="SAM" id="Phobius"/>
    </source>
</evidence>
<keyword evidence="5" id="KW-1185">Reference proteome</keyword>
<comment type="similarity">
    <text evidence="1">Belongs to the UPF0749 family.</text>
</comment>
<accession>A0ABT4CMS6</accession>
<dbReference type="PANTHER" id="PTHR37313:SF2">
    <property type="entry name" value="UPF0749 PROTEIN YLXX"/>
    <property type="match status" value="1"/>
</dbReference>
<evidence type="ECO:0000256" key="1">
    <source>
        <dbReference type="ARBA" id="ARBA00009108"/>
    </source>
</evidence>
<dbReference type="Pfam" id="PF05949">
    <property type="entry name" value="DUF881"/>
    <property type="match status" value="1"/>
</dbReference>
<dbReference type="InterPro" id="IPR010273">
    <property type="entry name" value="DUF881"/>
</dbReference>
<sequence length="247" mass="28263">MKTNEATIFVFIASIIIGVLISSNMNLKKINNKVFLTPTEYQEAYDYVNKLNKDISNLQETYYKERKKLEKYLENQNDKFQIIREMNKEIFNNEMTLGNIDVEGQGIVIKLKDASSDFSGNVEDAIDQKAGIIHDNDIINLVNELKNAGAEVISINGQRIIDKSDIFCWGAFIELDGIKIPAPFNIKVIGNKDKIYSYMTSDMGYLTYLKLRGIDVNIIKSDKIKILANEGKIEYKYMTEVKKDNTK</sequence>
<keyword evidence="2" id="KW-0175">Coiled coil</keyword>
<dbReference type="PANTHER" id="PTHR37313">
    <property type="entry name" value="UPF0749 PROTEIN RV1825"/>
    <property type="match status" value="1"/>
</dbReference>
<organism evidence="4 5">
    <name type="scientific">Clostridium ganghwense</name>
    <dbReference type="NCBI Taxonomy" id="312089"/>
    <lineage>
        <taxon>Bacteria</taxon>
        <taxon>Bacillati</taxon>
        <taxon>Bacillota</taxon>
        <taxon>Clostridia</taxon>
        <taxon>Eubacteriales</taxon>
        <taxon>Clostridiaceae</taxon>
        <taxon>Clostridium</taxon>
    </lineage>
</organism>
<keyword evidence="3" id="KW-0472">Membrane</keyword>
<comment type="caution">
    <text evidence="4">The sequence shown here is derived from an EMBL/GenBank/DDBJ whole genome shotgun (WGS) entry which is preliminary data.</text>
</comment>
<keyword evidence="3" id="KW-1133">Transmembrane helix</keyword>
<proteinExistence type="inferred from homology"/>
<dbReference type="EMBL" id="JAPQES010000002">
    <property type="protein sequence ID" value="MCY6370350.1"/>
    <property type="molecule type" value="Genomic_DNA"/>
</dbReference>
<dbReference type="Proteomes" id="UP001079657">
    <property type="component" value="Unassembled WGS sequence"/>
</dbReference>
<dbReference type="Gene3D" id="3.30.70.1880">
    <property type="entry name" value="Protein of unknown function DUF881"/>
    <property type="match status" value="1"/>
</dbReference>
<evidence type="ECO:0000313" key="5">
    <source>
        <dbReference type="Proteomes" id="UP001079657"/>
    </source>
</evidence>
<feature type="coiled-coil region" evidence="2">
    <location>
        <begin position="41"/>
        <end position="75"/>
    </location>
</feature>
<reference evidence="4" key="1">
    <citation type="submission" date="2022-12" db="EMBL/GenBank/DDBJ databases">
        <authorList>
            <person name="Wang J."/>
        </authorList>
    </citation>
    <scope>NUCLEOTIDE SEQUENCE</scope>
    <source>
        <strain evidence="4">HY-42-06</strain>
    </source>
</reference>
<name>A0ABT4CMS6_9CLOT</name>